<keyword evidence="4" id="KW-1185">Reference proteome</keyword>
<dbReference type="InterPro" id="IPR013762">
    <property type="entry name" value="Integrase-like_cat_sf"/>
</dbReference>
<keyword evidence="1" id="KW-0233">DNA recombination</keyword>
<sequence>MDKGTKGKRARVVPLILEVRDLVAQRLDALGSNPSARLFTGPRGGRITTAVLRDATHWDDVVTRLGYEHLRRHDLRHTGLTWMADAGVPVHVLRKIAGHGSLTTTQRYLHPDMRSISEAGAALSAHLAVRRSPDGLRLRAV</sequence>
<dbReference type="Proteomes" id="UP001602119">
    <property type="component" value="Unassembled WGS sequence"/>
</dbReference>
<dbReference type="PROSITE" id="PS51898">
    <property type="entry name" value="TYR_RECOMBINASE"/>
    <property type="match status" value="1"/>
</dbReference>
<proteinExistence type="predicted"/>
<dbReference type="PANTHER" id="PTHR30349:SF64">
    <property type="entry name" value="PROPHAGE INTEGRASE INTD-RELATED"/>
    <property type="match status" value="1"/>
</dbReference>
<dbReference type="EMBL" id="JBIAXI010000045">
    <property type="protein sequence ID" value="MFF4779246.1"/>
    <property type="molecule type" value="Genomic_DNA"/>
</dbReference>
<dbReference type="InterPro" id="IPR002104">
    <property type="entry name" value="Integrase_catalytic"/>
</dbReference>
<dbReference type="PANTHER" id="PTHR30349">
    <property type="entry name" value="PHAGE INTEGRASE-RELATED"/>
    <property type="match status" value="1"/>
</dbReference>
<comment type="caution">
    <text evidence="3">The sequence shown here is derived from an EMBL/GenBank/DDBJ whole genome shotgun (WGS) entry which is preliminary data.</text>
</comment>
<dbReference type="Gene3D" id="1.10.443.10">
    <property type="entry name" value="Intergrase catalytic core"/>
    <property type="match status" value="1"/>
</dbReference>
<protein>
    <submittedName>
        <fullName evidence="3">Tyrosine-type recombinase/integrase</fullName>
    </submittedName>
</protein>
<name>A0ABW6VIQ5_MICFU</name>
<dbReference type="InterPro" id="IPR011010">
    <property type="entry name" value="DNA_brk_join_enz"/>
</dbReference>
<evidence type="ECO:0000259" key="2">
    <source>
        <dbReference type="PROSITE" id="PS51898"/>
    </source>
</evidence>
<accession>A0ABW6VIQ5</accession>
<feature type="domain" description="Tyr recombinase" evidence="2">
    <location>
        <begin position="1"/>
        <end position="121"/>
    </location>
</feature>
<evidence type="ECO:0000256" key="1">
    <source>
        <dbReference type="ARBA" id="ARBA00023172"/>
    </source>
</evidence>
<dbReference type="Pfam" id="PF00589">
    <property type="entry name" value="Phage_integrase"/>
    <property type="match status" value="1"/>
</dbReference>
<dbReference type="SUPFAM" id="SSF56349">
    <property type="entry name" value="DNA breaking-rejoining enzymes"/>
    <property type="match status" value="1"/>
</dbReference>
<reference evidence="3 4" key="1">
    <citation type="submission" date="2024-10" db="EMBL/GenBank/DDBJ databases">
        <title>The Natural Products Discovery Center: Release of the First 8490 Sequenced Strains for Exploring Actinobacteria Biosynthetic Diversity.</title>
        <authorList>
            <person name="Kalkreuter E."/>
            <person name="Kautsar S.A."/>
            <person name="Yang D."/>
            <person name="Bader C.D."/>
            <person name="Teijaro C.N."/>
            <person name="Fluegel L."/>
            <person name="Davis C.M."/>
            <person name="Simpson J.R."/>
            <person name="Lauterbach L."/>
            <person name="Steele A.D."/>
            <person name="Gui C."/>
            <person name="Meng S."/>
            <person name="Li G."/>
            <person name="Viehrig K."/>
            <person name="Ye F."/>
            <person name="Su P."/>
            <person name="Kiefer A.F."/>
            <person name="Nichols A."/>
            <person name="Cepeda A.J."/>
            <person name="Yan W."/>
            <person name="Fan B."/>
            <person name="Jiang Y."/>
            <person name="Adhikari A."/>
            <person name="Zheng C.-J."/>
            <person name="Schuster L."/>
            <person name="Cowan T.M."/>
            <person name="Smanski M.J."/>
            <person name="Chevrette M.G."/>
            <person name="De Carvalho L.P.S."/>
            <person name="Shen B."/>
        </authorList>
    </citation>
    <scope>NUCLEOTIDE SEQUENCE [LARGE SCALE GENOMIC DNA]</scope>
    <source>
        <strain evidence="3 4">NPDC001281</strain>
    </source>
</reference>
<dbReference type="RefSeq" id="WP_387347962.1">
    <property type="nucleotide sequence ID" value="NZ_JBIAXI010000045.1"/>
</dbReference>
<evidence type="ECO:0000313" key="3">
    <source>
        <dbReference type="EMBL" id="MFF4779246.1"/>
    </source>
</evidence>
<dbReference type="InterPro" id="IPR050090">
    <property type="entry name" value="Tyrosine_recombinase_XerCD"/>
</dbReference>
<evidence type="ECO:0000313" key="4">
    <source>
        <dbReference type="Proteomes" id="UP001602119"/>
    </source>
</evidence>
<gene>
    <name evidence="3" type="ORF">ACFY05_41160</name>
</gene>
<organism evidence="3 4">
    <name type="scientific">Microtetraspora fusca</name>
    <dbReference type="NCBI Taxonomy" id="1997"/>
    <lineage>
        <taxon>Bacteria</taxon>
        <taxon>Bacillati</taxon>
        <taxon>Actinomycetota</taxon>
        <taxon>Actinomycetes</taxon>
        <taxon>Streptosporangiales</taxon>
        <taxon>Streptosporangiaceae</taxon>
        <taxon>Microtetraspora</taxon>
    </lineage>
</organism>